<organism evidence="2 3">
    <name type="scientific">Pyronema omphalodes (strain CBS 100304)</name>
    <name type="common">Pyronema confluens</name>
    <dbReference type="NCBI Taxonomy" id="1076935"/>
    <lineage>
        <taxon>Eukaryota</taxon>
        <taxon>Fungi</taxon>
        <taxon>Dikarya</taxon>
        <taxon>Ascomycota</taxon>
        <taxon>Pezizomycotina</taxon>
        <taxon>Pezizomycetes</taxon>
        <taxon>Pezizales</taxon>
        <taxon>Pyronemataceae</taxon>
        <taxon>Pyronema</taxon>
    </lineage>
</organism>
<sequence length="449" mass="50195">MPPDLRRRRPLSDCFARLRRELDGTKSTRRYVPPELSSYYIDDLEPTLQIRDYTILGETTTAPYELITIPSVRPPNFDPFSPRLPHREPDAALTYWSLSGDGSERIERSTQGETPRLQISHTTSHLPPDYAASLQSAFTAWHKPSSQPLQVLVWSQLLSSPKIPRDYLGEETPTTFEFRCGGQSCHTELPMPLAEDGILVCFSDSVGERVMVKMLHDGMLWVYEPAGGTAEGAHLIPDTVAWKTLKPGDDYMATVSDDMANAPTTVPRIRTLSLRALAKQFLNSTKKLKGITPEFQDISSIFLSPKKPRRTKPGVWGAEMATMIAFGGFERSTGLYNLLVFMLQLSPQQQDSQTKGHPRVKVVLARAYAGLPPGDSGFASALMCAGLVTYEEIHKRRGSPFGHDCERNCRRDEVSVRYPWVLGANTAEKIRCENLGINIMGWRGQVLSQ</sequence>
<dbReference type="OrthoDB" id="5317438at2759"/>
<proteinExistence type="predicted"/>
<dbReference type="AlphaFoldDB" id="U4LME6"/>
<evidence type="ECO:0000313" key="3">
    <source>
        <dbReference type="Proteomes" id="UP000018144"/>
    </source>
</evidence>
<dbReference type="Proteomes" id="UP000018144">
    <property type="component" value="Unassembled WGS sequence"/>
</dbReference>
<evidence type="ECO:0000256" key="1">
    <source>
        <dbReference type="SAM" id="MobiDB-lite"/>
    </source>
</evidence>
<reference evidence="2 3" key="1">
    <citation type="journal article" date="2013" name="PLoS Genet.">
        <title>The genome and development-dependent transcriptomes of Pyronema confluens: a window into fungal evolution.</title>
        <authorList>
            <person name="Traeger S."/>
            <person name="Altegoer F."/>
            <person name="Freitag M."/>
            <person name="Gabaldon T."/>
            <person name="Kempken F."/>
            <person name="Kumar A."/>
            <person name="Marcet-Houben M."/>
            <person name="Poggeler S."/>
            <person name="Stajich J.E."/>
            <person name="Nowrousian M."/>
        </authorList>
    </citation>
    <scope>NUCLEOTIDE SEQUENCE [LARGE SCALE GENOMIC DNA]</scope>
    <source>
        <strain evidence="3">CBS 100304</strain>
        <tissue evidence="2">Vegetative mycelium</tissue>
    </source>
</reference>
<feature type="region of interest" description="Disordered" evidence="1">
    <location>
        <begin position="103"/>
        <end position="122"/>
    </location>
</feature>
<name>U4LME6_PYROM</name>
<accession>U4LME6</accession>
<gene>
    <name evidence="2" type="ORF">PCON_13613</name>
</gene>
<dbReference type="EMBL" id="HF935907">
    <property type="protein sequence ID" value="CCX32762.1"/>
    <property type="molecule type" value="Genomic_DNA"/>
</dbReference>
<evidence type="ECO:0000313" key="2">
    <source>
        <dbReference type="EMBL" id="CCX32762.1"/>
    </source>
</evidence>
<feature type="compositionally biased region" description="Polar residues" evidence="1">
    <location>
        <begin position="111"/>
        <end position="122"/>
    </location>
</feature>
<protein>
    <submittedName>
        <fullName evidence="2">Uncharacterized protein</fullName>
    </submittedName>
</protein>
<keyword evidence="3" id="KW-1185">Reference proteome</keyword>